<dbReference type="InterPro" id="IPR007210">
    <property type="entry name" value="ABC_Gly_betaine_transp_sub-bd"/>
</dbReference>
<evidence type="ECO:0000259" key="2">
    <source>
        <dbReference type="Pfam" id="PF04069"/>
    </source>
</evidence>
<protein>
    <submittedName>
        <fullName evidence="3">Glycine/betaine ABC transporter substrate-binding protein</fullName>
    </submittedName>
</protein>
<dbReference type="EMBL" id="CP014546">
    <property type="protein sequence ID" value="AMN80532.1"/>
    <property type="molecule type" value="Genomic_DNA"/>
</dbReference>
<gene>
    <name evidence="3" type="ORF">AYR47_20410</name>
</gene>
<dbReference type="Gene3D" id="3.40.190.100">
    <property type="entry name" value="Glycine betaine-binding periplasmic protein, domain 2"/>
    <property type="match status" value="1"/>
</dbReference>
<dbReference type="GO" id="GO:0043190">
    <property type="term" value="C:ATP-binding cassette (ABC) transporter complex"/>
    <property type="evidence" value="ECO:0007669"/>
    <property type="project" value="InterPro"/>
</dbReference>
<feature type="signal peptide" evidence="1">
    <location>
        <begin position="1"/>
        <end position="22"/>
    </location>
</feature>
<feature type="chain" id="PRO_5007449259" evidence="1">
    <location>
        <begin position="23"/>
        <end position="309"/>
    </location>
</feature>
<dbReference type="InterPro" id="IPR017783">
    <property type="entry name" value="ABC_choline_sub-bd"/>
</dbReference>
<dbReference type="Gene3D" id="3.40.190.10">
    <property type="entry name" value="Periplasmic binding protein-like II"/>
    <property type="match status" value="1"/>
</dbReference>
<evidence type="ECO:0000313" key="4">
    <source>
        <dbReference type="Proteomes" id="UP000070516"/>
    </source>
</evidence>
<reference evidence="3 4" key="1">
    <citation type="submission" date="2016-02" db="EMBL/GenBank/DDBJ databases">
        <title>Complete genome sequence of Pseudomonas azotoformans S4.</title>
        <authorList>
            <person name="Fang Y."/>
            <person name="Wu L."/>
            <person name="Feng G."/>
        </authorList>
    </citation>
    <scope>NUCLEOTIDE SEQUENCE [LARGE SCALE GENOMIC DNA]</scope>
    <source>
        <strain evidence="3 4">S4</strain>
    </source>
</reference>
<dbReference type="GO" id="GO:0015871">
    <property type="term" value="P:choline transport"/>
    <property type="evidence" value="ECO:0007669"/>
    <property type="project" value="InterPro"/>
</dbReference>
<evidence type="ECO:0000313" key="3">
    <source>
        <dbReference type="EMBL" id="AMN80532.1"/>
    </source>
</evidence>
<dbReference type="GO" id="GO:0022857">
    <property type="term" value="F:transmembrane transporter activity"/>
    <property type="evidence" value="ECO:0007669"/>
    <property type="project" value="InterPro"/>
</dbReference>
<organism evidence="3 4">
    <name type="scientific">Pseudomonas azotoformans</name>
    <dbReference type="NCBI Taxonomy" id="47878"/>
    <lineage>
        <taxon>Bacteria</taxon>
        <taxon>Pseudomonadati</taxon>
        <taxon>Pseudomonadota</taxon>
        <taxon>Gammaproteobacteria</taxon>
        <taxon>Pseudomonadales</taxon>
        <taxon>Pseudomonadaceae</taxon>
        <taxon>Pseudomonas</taxon>
    </lineage>
</organism>
<dbReference type="SUPFAM" id="SSF53850">
    <property type="entry name" value="Periplasmic binding protein-like II"/>
    <property type="match status" value="1"/>
</dbReference>
<proteinExistence type="predicted"/>
<name>A0A127I0Y1_PSEAZ</name>
<dbReference type="GO" id="GO:0033265">
    <property type="term" value="F:choline binding"/>
    <property type="evidence" value="ECO:0007669"/>
    <property type="project" value="InterPro"/>
</dbReference>
<sequence>MRTVPRYLSVFTLMLCSGSLLAAPDSACKQIRMGVANWTDVMATSAIAKQLLSEMGYDVKQTFASESIILTGLKDKKLDVFLGYWDPLMNAEIQSLKDNQQITVSATPNLTHANATLAVPQYLFDQGLKTFADIARFKDALGGKIYGIEAGSATNQQLQALIDTDQFGLKGFRIVESSEAGMLAELQRAVNRKTPIVFFGWAPHPMNVNFDIQYLTGSNDTLGPQEGAAQVWTVTTPAFGPRCPNVQRLLDQLTFTTASESAMMVSILAGQKPQDMAREWLKNHPDDHQRWTAGVTTYTGEPYTPGTQP</sequence>
<dbReference type="GO" id="GO:0042597">
    <property type="term" value="C:periplasmic space"/>
    <property type="evidence" value="ECO:0007669"/>
    <property type="project" value="InterPro"/>
</dbReference>
<keyword evidence="1" id="KW-0732">Signal</keyword>
<dbReference type="RefSeq" id="WP_061436532.1">
    <property type="nucleotide sequence ID" value="NZ_CP014546.1"/>
</dbReference>
<dbReference type="KEGG" id="pazo:AYR47_20410"/>
<evidence type="ECO:0000256" key="1">
    <source>
        <dbReference type="SAM" id="SignalP"/>
    </source>
</evidence>
<accession>A0A127I0Y1</accession>
<feature type="domain" description="ABC-type glycine betaine transport system substrate-binding" evidence="2">
    <location>
        <begin position="29"/>
        <end position="283"/>
    </location>
</feature>
<dbReference type="CDD" id="cd13640">
    <property type="entry name" value="PBP2_ChoX"/>
    <property type="match status" value="1"/>
</dbReference>
<dbReference type="AlphaFoldDB" id="A0A127I0Y1"/>
<dbReference type="Proteomes" id="UP000070516">
    <property type="component" value="Chromosome"/>
</dbReference>
<dbReference type="Pfam" id="PF04069">
    <property type="entry name" value="OpuAC"/>
    <property type="match status" value="1"/>
</dbReference>